<evidence type="ECO:0000313" key="1">
    <source>
        <dbReference type="EMBL" id="GIL66407.1"/>
    </source>
</evidence>
<sequence length="144" mass="16984">MRQTNQPTWYLPHQKSARWTTFSEARCNRWTNSLEDLEQTVPRRGALVYHIKQGGCTSSMTSHCHLRAVWLKMSVKPAVWVMNTTVKRAVWLKTSVKRAVWVMKTTVKRAVWLKTPVKRVVWMKTRGKRAVWMKTPVTQWMTTL</sequence>
<name>A0A8J4BRA3_9CHLO</name>
<keyword evidence="2" id="KW-1185">Reference proteome</keyword>
<organism evidence="1 2">
    <name type="scientific">Volvox africanus</name>
    <dbReference type="NCBI Taxonomy" id="51714"/>
    <lineage>
        <taxon>Eukaryota</taxon>
        <taxon>Viridiplantae</taxon>
        <taxon>Chlorophyta</taxon>
        <taxon>core chlorophytes</taxon>
        <taxon>Chlorophyceae</taxon>
        <taxon>CS clade</taxon>
        <taxon>Chlamydomonadales</taxon>
        <taxon>Volvocaceae</taxon>
        <taxon>Volvox</taxon>
    </lineage>
</organism>
<accession>A0A8J4BRA3</accession>
<protein>
    <submittedName>
        <fullName evidence="1">Uncharacterized protein</fullName>
    </submittedName>
</protein>
<comment type="caution">
    <text evidence="1">The sequence shown here is derived from an EMBL/GenBank/DDBJ whole genome shotgun (WGS) entry which is preliminary data.</text>
</comment>
<gene>
    <name evidence="1" type="ORF">Vafri_19933</name>
</gene>
<dbReference type="Proteomes" id="UP000747399">
    <property type="component" value="Unassembled WGS sequence"/>
</dbReference>
<reference evidence="1" key="1">
    <citation type="journal article" date="2021" name="Proc. Natl. Acad. Sci. U.S.A.">
        <title>Three genomes in the algal genus Volvox reveal the fate of a haploid sex-determining region after a transition to homothallism.</title>
        <authorList>
            <person name="Yamamoto K."/>
            <person name="Hamaji T."/>
            <person name="Kawai-Toyooka H."/>
            <person name="Matsuzaki R."/>
            <person name="Takahashi F."/>
            <person name="Nishimura Y."/>
            <person name="Kawachi M."/>
            <person name="Noguchi H."/>
            <person name="Minakuchi Y."/>
            <person name="Umen J.G."/>
            <person name="Toyoda A."/>
            <person name="Nozaki H."/>
        </authorList>
    </citation>
    <scope>NUCLEOTIDE SEQUENCE</scope>
    <source>
        <strain evidence="1">NIES-3780</strain>
    </source>
</reference>
<dbReference type="AlphaFoldDB" id="A0A8J4BRA3"/>
<dbReference type="EMBL" id="BNCO01000084">
    <property type="protein sequence ID" value="GIL66407.1"/>
    <property type="molecule type" value="Genomic_DNA"/>
</dbReference>
<evidence type="ECO:0000313" key="2">
    <source>
        <dbReference type="Proteomes" id="UP000747399"/>
    </source>
</evidence>
<proteinExistence type="predicted"/>